<dbReference type="RefSeq" id="WP_203669314.1">
    <property type="nucleotide sequence ID" value="NZ_BONO01000021.1"/>
</dbReference>
<evidence type="ECO:0000313" key="3">
    <source>
        <dbReference type="Proteomes" id="UP000642125"/>
    </source>
</evidence>
<feature type="region of interest" description="Disordered" evidence="1">
    <location>
        <begin position="1"/>
        <end position="54"/>
    </location>
</feature>
<dbReference type="AlphaFoldDB" id="A0A919PCQ7"/>
<comment type="caution">
    <text evidence="2">The sequence shown here is derived from an EMBL/GenBank/DDBJ whole genome shotgun (WGS) entry which is preliminary data.</text>
</comment>
<protein>
    <submittedName>
        <fullName evidence="2">Uncharacterized protein</fullName>
    </submittedName>
</protein>
<feature type="compositionally biased region" description="Acidic residues" evidence="1">
    <location>
        <begin position="11"/>
        <end position="32"/>
    </location>
</feature>
<keyword evidence="3" id="KW-1185">Reference proteome</keyword>
<dbReference type="EMBL" id="BONO01000021">
    <property type="protein sequence ID" value="GIG37338.1"/>
    <property type="molecule type" value="Genomic_DNA"/>
</dbReference>
<sequence>MSEDVTPFPEDSPDALTEPDVDEVRDDEVSDEEVARSMPDASPSDQDPGSYLNP</sequence>
<proteinExistence type="predicted"/>
<evidence type="ECO:0000313" key="2">
    <source>
        <dbReference type="EMBL" id="GIG37338.1"/>
    </source>
</evidence>
<reference evidence="2" key="1">
    <citation type="submission" date="2021-01" db="EMBL/GenBank/DDBJ databases">
        <title>Whole genome shotgun sequence of Cellulomonas pakistanensis NBRC 110800.</title>
        <authorList>
            <person name="Komaki H."/>
            <person name="Tamura T."/>
        </authorList>
    </citation>
    <scope>NUCLEOTIDE SEQUENCE</scope>
    <source>
        <strain evidence="2">NBRC 110800</strain>
    </source>
</reference>
<name>A0A919PCQ7_9CELL</name>
<accession>A0A919PCQ7</accession>
<organism evidence="2 3">
    <name type="scientific">Cellulomonas pakistanensis</name>
    <dbReference type="NCBI Taxonomy" id="992287"/>
    <lineage>
        <taxon>Bacteria</taxon>
        <taxon>Bacillati</taxon>
        <taxon>Actinomycetota</taxon>
        <taxon>Actinomycetes</taxon>
        <taxon>Micrococcales</taxon>
        <taxon>Cellulomonadaceae</taxon>
        <taxon>Cellulomonas</taxon>
    </lineage>
</organism>
<gene>
    <name evidence="2" type="ORF">Cpa01nite_27190</name>
</gene>
<feature type="compositionally biased region" description="Polar residues" evidence="1">
    <location>
        <begin position="43"/>
        <end position="54"/>
    </location>
</feature>
<evidence type="ECO:0000256" key="1">
    <source>
        <dbReference type="SAM" id="MobiDB-lite"/>
    </source>
</evidence>
<dbReference type="Proteomes" id="UP000642125">
    <property type="component" value="Unassembled WGS sequence"/>
</dbReference>